<sequence>MNIRQVPNYRLYREKTGESGDFWLHSETLPLRSRLHNWEISLHRHPALLQVFLVTAGEGELLGEAGTRPFRAPAALYIAPGATHGFRFSRDADGLVLTVLADRLPAVRAADPAIAAFLAGVRAAPLDAEARPDGPLVADLARRIHEELHGNAPGRDILLDAMVTELLLRLGRLGARAAGPAGQEAGRERDRQRIGALGELIAAHCREHRPVGFYAERLGVSAAHLNRIARRETGASVQELAARHLLRAARRDLVFTPSPIQAIAYSLGFQDPAYFNRFFKRATGMTPGAFRRTERKKLAG</sequence>
<protein>
    <submittedName>
        <fullName evidence="6">Helix-turn-helix domain-containing protein</fullName>
    </submittedName>
</protein>
<evidence type="ECO:0000256" key="1">
    <source>
        <dbReference type="ARBA" id="ARBA00022490"/>
    </source>
</evidence>
<dbReference type="PRINTS" id="PR00032">
    <property type="entry name" value="HTHARAC"/>
</dbReference>
<dbReference type="RefSeq" id="WP_261516602.1">
    <property type="nucleotide sequence ID" value="NZ_JAODNV010000018.1"/>
</dbReference>
<dbReference type="PANTHER" id="PTHR46796">
    <property type="entry name" value="HTH-TYPE TRANSCRIPTIONAL ACTIVATOR RHAS-RELATED"/>
    <property type="match status" value="1"/>
</dbReference>
<dbReference type="InterPro" id="IPR050204">
    <property type="entry name" value="AraC_XylS_family_regulators"/>
</dbReference>
<dbReference type="PANTHER" id="PTHR46796:SF13">
    <property type="entry name" value="HTH-TYPE TRANSCRIPTIONAL ACTIVATOR RHAS"/>
    <property type="match status" value="1"/>
</dbReference>
<keyword evidence="7" id="KW-1185">Reference proteome</keyword>
<comment type="caution">
    <text evidence="6">The sequence shown here is derived from an EMBL/GenBank/DDBJ whole genome shotgun (WGS) entry which is preliminary data.</text>
</comment>
<dbReference type="Gene3D" id="1.10.10.60">
    <property type="entry name" value="Homeodomain-like"/>
    <property type="match status" value="1"/>
</dbReference>
<dbReference type="InterPro" id="IPR014710">
    <property type="entry name" value="RmlC-like_jellyroll"/>
</dbReference>
<dbReference type="AlphaFoldDB" id="A0A9X3B0D6"/>
<dbReference type="InterPro" id="IPR018060">
    <property type="entry name" value="HTH_AraC"/>
</dbReference>
<evidence type="ECO:0000259" key="5">
    <source>
        <dbReference type="PROSITE" id="PS01124"/>
    </source>
</evidence>
<dbReference type="InterPro" id="IPR037923">
    <property type="entry name" value="HTH-like"/>
</dbReference>
<dbReference type="CDD" id="cd06999">
    <property type="entry name" value="cupin_HpaA-like_N"/>
    <property type="match status" value="1"/>
</dbReference>
<dbReference type="GO" id="GO:0043565">
    <property type="term" value="F:sequence-specific DNA binding"/>
    <property type="evidence" value="ECO:0007669"/>
    <property type="project" value="InterPro"/>
</dbReference>
<organism evidence="6 7">
    <name type="scientific">Chelativorans petroleitrophicus</name>
    <dbReference type="NCBI Taxonomy" id="2975484"/>
    <lineage>
        <taxon>Bacteria</taxon>
        <taxon>Pseudomonadati</taxon>
        <taxon>Pseudomonadota</taxon>
        <taxon>Alphaproteobacteria</taxon>
        <taxon>Hyphomicrobiales</taxon>
        <taxon>Phyllobacteriaceae</taxon>
        <taxon>Chelativorans</taxon>
    </lineage>
</organism>
<keyword evidence="2" id="KW-0805">Transcription regulation</keyword>
<dbReference type="PROSITE" id="PS01124">
    <property type="entry name" value="HTH_ARAC_FAMILY_2"/>
    <property type="match status" value="1"/>
</dbReference>
<keyword evidence="4" id="KW-0804">Transcription</keyword>
<keyword evidence="1" id="KW-0963">Cytoplasm</keyword>
<dbReference type="SMART" id="SM00342">
    <property type="entry name" value="HTH_ARAC"/>
    <property type="match status" value="1"/>
</dbReference>
<name>A0A9X3B0D6_9HYPH</name>
<evidence type="ECO:0000313" key="7">
    <source>
        <dbReference type="Proteomes" id="UP001149009"/>
    </source>
</evidence>
<reference evidence="6" key="1">
    <citation type="submission" date="2022-08" db="EMBL/GenBank/DDBJ databases">
        <title>Chelativorans sichuanense sp. nov., a paraffin oil-degrading bacterium isolated from a mixture of oil-based drill cuttings and paddy soil.</title>
        <authorList>
            <person name="Yu J."/>
            <person name="Liu H."/>
            <person name="Chen Q."/>
        </authorList>
    </citation>
    <scope>NUCLEOTIDE SEQUENCE</scope>
    <source>
        <strain evidence="6">SCAU 2101</strain>
    </source>
</reference>
<dbReference type="InterPro" id="IPR020449">
    <property type="entry name" value="Tscrpt_reg_AraC-type_HTH"/>
</dbReference>
<dbReference type="Gene3D" id="2.60.120.10">
    <property type="entry name" value="Jelly Rolls"/>
    <property type="match status" value="1"/>
</dbReference>
<dbReference type="Pfam" id="PF12833">
    <property type="entry name" value="HTH_18"/>
    <property type="match status" value="1"/>
</dbReference>
<dbReference type="InterPro" id="IPR047264">
    <property type="entry name" value="Cupin_HpaA-like_N"/>
</dbReference>
<dbReference type="SUPFAM" id="SSF46689">
    <property type="entry name" value="Homeodomain-like"/>
    <property type="match status" value="1"/>
</dbReference>
<dbReference type="Proteomes" id="UP001149009">
    <property type="component" value="Unassembled WGS sequence"/>
</dbReference>
<accession>A0A9X3B0D6</accession>
<dbReference type="GO" id="GO:0003700">
    <property type="term" value="F:DNA-binding transcription factor activity"/>
    <property type="evidence" value="ECO:0007669"/>
    <property type="project" value="InterPro"/>
</dbReference>
<feature type="domain" description="HTH araC/xylS-type" evidence="5">
    <location>
        <begin position="195"/>
        <end position="293"/>
    </location>
</feature>
<keyword evidence="3" id="KW-0238">DNA-binding</keyword>
<evidence type="ECO:0000256" key="2">
    <source>
        <dbReference type="ARBA" id="ARBA00023015"/>
    </source>
</evidence>
<gene>
    <name evidence="6" type="ORF">NYR54_15440</name>
</gene>
<dbReference type="SUPFAM" id="SSF51215">
    <property type="entry name" value="Regulatory protein AraC"/>
    <property type="match status" value="1"/>
</dbReference>
<proteinExistence type="predicted"/>
<evidence type="ECO:0000256" key="4">
    <source>
        <dbReference type="ARBA" id="ARBA00023163"/>
    </source>
</evidence>
<dbReference type="InterPro" id="IPR009057">
    <property type="entry name" value="Homeodomain-like_sf"/>
</dbReference>
<evidence type="ECO:0000256" key="3">
    <source>
        <dbReference type="ARBA" id="ARBA00023125"/>
    </source>
</evidence>
<dbReference type="EMBL" id="JAODNV010000018">
    <property type="protein sequence ID" value="MCT8991670.1"/>
    <property type="molecule type" value="Genomic_DNA"/>
</dbReference>
<evidence type="ECO:0000313" key="6">
    <source>
        <dbReference type="EMBL" id="MCT8991670.1"/>
    </source>
</evidence>